<dbReference type="GO" id="GO:0007165">
    <property type="term" value="P:signal transduction"/>
    <property type="evidence" value="ECO:0007669"/>
    <property type="project" value="TreeGrafter"/>
</dbReference>
<dbReference type="OrthoDB" id="9785695at2"/>
<evidence type="ECO:0000256" key="3">
    <source>
        <dbReference type="ARBA" id="ARBA00009759"/>
    </source>
</evidence>
<evidence type="ECO:0000313" key="11">
    <source>
        <dbReference type="EMBL" id="CTQ49736.1"/>
    </source>
</evidence>
<feature type="binding site" evidence="9">
    <location>
        <position position="88"/>
    </location>
    <ligand>
        <name>Mg(2+)</name>
        <dbReference type="ChEBI" id="CHEBI:18420"/>
        <label>1</label>
        <note>catalytic</note>
    </ligand>
</feature>
<evidence type="ECO:0000313" key="12">
    <source>
        <dbReference type="Proteomes" id="UP000049222"/>
    </source>
</evidence>
<evidence type="ECO:0000256" key="4">
    <source>
        <dbReference type="ARBA" id="ARBA00013106"/>
    </source>
</evidence>
<evidence type="ECO:0000256" key="1">
    <source>
        <dbReference type="ARBA" id="ARBA00001033"/>
    </source>
</evidence>
<gene>
    <name evidence="11" type="primary">suhB_3</name>
    <name evidence="11" type="ORF">JDO7802_01752</name>
</gene>
<evidence type="ECO:0000256" key="9">
    <source>
        <dbReference type="PIRSR" id="PIRSR600760-2"/>
    </source>
</evidence>
<dbReference type="GO" id="GO:0046872">
    <property type="term" value="F:metal ion binding"/>
    <property type="evidence" value="ECO:0007669"/>
    <property type="project" value="UniProtKB-KW"/>
</dbReference>
<feature type="binding site" evidence="9">
    <location>
        <position position="215"/>
    </location>
    <ligand>
        <name>Mg(2+)</name>
        <dbReference type="ChEBI" id="CHEBI:18420"/>
        <label>1</label>
        <note>catalytic</note>
    </ligand>
</feature>
<keyword evidence="7 10" id="KW-0378">Hydrolase</keyword>
<sequence>MQQGSANLNVMTKAARKAGRSLLKDFGEVENLQTGLKAPRDFVTKAAASADEIIREDLSHARPNYGWKAASGESEGTDPTRHWVITPLDGTANFLHGMPHWAVSIALQHKGDIVSAVTYDPLRDELFWAEKGTGAWLDGRTRLRVAGRISLIDCLFATNVPAANEKYLPAAIKDLAQLMPVTAGVRQSGVPSLDMCHVAAGRLDGFWQRGLNLWDLATGTLVLREAGGFVEPLRPGQTLLTHGHVVAASSAIFDRFAGTLRTAD</sequence>
<evidence type="ECO:0000256" key="6">
    <source>
        <dbReference type="ARBA" id="ARBA00022723"/>
    </source>
</evidence>
<dbReference type="PANTHER" id="PTHR20854">
    <property type="entry name" value="INOSITOL MONOPHOSPHATASE"/>
    <property type="match status" value="1"/>
</dbReference>
<dbReference type="EMBL" id="CXSU01000011">
    <property type="protein sequence ID" value="CTQ49736.1"/>
    <property type="molecule type" value="Genomic_DNA"/>
</dbReference>
<evidence type="ECO:0000256" key="2">
    <source>
        <dbReference type="ARBA" id="ARBA00001946"/>
    </source>
</evidence>
<dbReference type="Pfam" id="PF00459">
    <property type="entry name" value="Inositol_P"/>
    <property type="match status" value="1"/>
</dbReference>
<keyword evidence="12" id="KW-1185">Reference proteome</keyword>
<dbReference type="PRINTS" id="PR00377">
    <property type="entry name" value="IMPHPHTASES"/>
</dbReference>
<dbReference type="InterPro" id="IPR000760">
    <property type="entry name" value="Inositol_monophosphatase-like"/>
</dbReference>
<dbReference type="CDD" id="cd01639">
    <property type="entry name" value="IMPase"/>
    <property type="match status" value="1"/>
</dbReference>
<comment type="similarity">
    <text evidence="3 10">Belongs to the inositol monophosphatase superfamily.</text>
</comment>
<feature type="binding site" evidence="9">
    <location>
        <position position="89"/>
    </location>
    <ligand>
        <name>Mg(2+)</name>
        <dbReference type="ChEBI" id="CHEBI:18420"/>
        <label>1</label>
        <note>catalytic</note>
    </ligand>
</feature>
<dbReference type="InterPro" id="IPR033942">
    <property type="entry name" value="IMPase"/>
</dbReference>
<dbReference type="FunFam" id="3.30.540.10:FF:000003">
    <property type="entry name" value="Inositol-1-monophosphatase"/>
    <property type="match status" value="1"/>
</dbReference>
<evidence type="ECO:0000256" key="10">
    <source>
        <dbReference type="RuleBase" id="RU364068"/>
    </source>
</evidence>
<organism evidence="11 12">
    <name type="scientific">Jannaschia donghaensis</name>
    <dbReference type="NCBI Taxonomy" id="420998"/>
    <lineage>
        <taxon>Bacteria</taxon>
        <taxon>Pseudomonadati</taxon>
        <taxon>Pseudomonadota</taxon>
        <taxon>Alphaproteobacteria</taxon>
        <taxon>Rhodobacterales</taxon>
        <taxon>Roseobacteraceae</taxon>
        <taxon>Jannaschia</taxon>
    </lineage>
</organism>
<proteinExistence type="inferred from homology"/>
<dbReference type="Gene3D" id="3.40.190.80">
    <property type="match status" value="1"/>
</dbReference>
<keyword evidence="6 9" id="KW-0479">Metal-binding</keyword>
<comment type="catalytic activity">
    <reaction evidence="1 10">
        <text>a myo-inositol phosphate + H2O = myo-inositol + phosphate</text>
        <dbReference type="Rhea" id="RHEA:24056"/>
        <dbReference type="ChEBI" id="CHEBI:15377"/>
        <dbReference type="ChEBI" id="CHEBI:17268"/>
        <dbReference type="ChEBI" id="CHEBI:43474"/>
        <dbReference type="ChEBI" id="CHEBI:84139"/>
        <dbReference type="EC" id="3.1.3.25"/>
    </reaction>
</comment>
<dbReference type="Gene3D" id="3.30.540.10">
    <property type="entry name" value="Fructose-1,6-Bisphosphatase, subunit A, domain 1"/>
    <property type="match status" value="1"/>
</dbReference>
<dbReference type="RefSeq" id="WP_055084549.1">
    <property type="nucleotide sequence ID" value="NZ_CXSU01000011.1"/>
</dbReference>
<reference evidence="11 12" key="1">
    <citation type="submission" date="2015-07" db="EMBL/GenBank/DDBJ databases">
        <authorList>
            <person name="Noorani M."/>
        </authorList>
    </citation>
    <scope>NUCLEOTIDE SEQUENCE [LARGE SCALE GENOMIC DNA]</scope>
    <source>
        <strain evidence="11 12">CECT 7802</strain>
    </source>
</reference>
<dbReference type="EC" id="3.1.3.25" evidence="4 10"/>
<dbReference type="GO" id="GO:0008934">
    <property type="term" value="F:inositol monophosphate 1-phosphatase activity"/>
    <property type="evidence" value="ECO:0007669"/>
    <property type="project" value="InterPro"/>
</dbReference>
<name>A0A0M6YL10_9RHOB</name>
<dbReference type="STRING" id="420998.JDO7802_01752"/>
<dbReference type="Proteomes" id="UP000049222">
    <property type="component" value="Unassembled WGS sequence"/>
</dbReference>
<dbReference type="AlphaFoldDB" id="A0A0M6YL10"/>
<comment type="cofactor">
    <cofactor evidence="2 9 10">
        <name>Mg(2+)</name>
        <dbReference type="ChEBI" id="CHEBI:18420"/>
    </cofactor>
</comment>
<evidence type="ECO:0000256" key="8">
    <source>
        <dbReference type="ARBA" id="ARBA00022842"/>
    </source>
</evidence>
<evidence type="ECO:0000256" key="7">
    <source>
        <dbReference type="ARBA" id="ARBA00022801"/>
    </source>
</evidence>
<accession>A0A0M6YL10</accession>
<dbReference type="SUPFAM" id="SSF56655">
    <property type="entry name" value="Carbohydrate phosphatase"/>
    <property type="match status" value="1"/>
</dbReference>
<keyword evidence="8 9" id="KW-0460">Magnesium</keyword>
<dbReference type="GO" id="GO:0006020">
    <property type="term" value="P:inositol metabolic process"/>
    <property type="evidence" value="ECO:0007669"/>
    <property type="project" value="TreeGrafter"/>
</dbReference>
<dbReference type="InterPro" id="IPR022337">
    <property type="entry name" value="Inositol_monophosphatase_SuhB"/>
</dbReference>
<dbReference type="PRINTS" id="PR01959">
    <property type="entry name" value="SBIMPHPHTASE"/>
</dbReference>
<dbReference type="PANTHER" id="PTHR20854:SF4">
    <property type="entry name" value="INOSITOL-1-MONOPHOSPHATASE-RELATED"/>
    <property type="match status" value="1"/>
</dbReference>
<evidence type="ECO:0000256" key="5">
    <source>
        <dbReference type="ARBA" id="ARBA00019784"/>
    </source>
</evidence>
<protein>
    <recommendedName>
        <fullName evidence="5 10">Inositol-1-monophosphatase</fullName>
        <ecNumber evidence="4 10">3.1.3.25</ecNumber>
    </recommendedName>
</protein>